<name>A0ABR4BXD3_9HELO</name>
<gene>
    <name evidence="1" type="ORF">VTL71DRAFT_7661</name>
</gene>
<proteinExistence type="predicted"/>
<dbReference type="Proteomes" id="UP001595075">
    <property type="component" value="Unassembled WGS sequence"/>
</dbReference>
<protein>
    <submittedName>
        <fullName evidence="1">Uncharacterized protein</fullName>
    </submittedName>
</protein>
<keyword evidence="2" id="KW-1185">Reference proteome</keyword>
<comment type="caution">
    <text evidence="1">The sequence shown here is derived from an EMBL/GenBank/DDBJ whole genome shotgun (WGS) entry which is preliminary data.</text>
</comment>
<dbReference type="EMBL" id="JAZHXI010000019">
    <property type="protein sequence ID" value="KAL2061388.1"/>
    <property type="molecule type" value="Genomic_DNA"/>
</dbReference>
<evidence type="ECO:0000313" key="1">
    <source>
        <dbReference type="EMBL" id="KAL2061388.1"/>
    </source>
</evidence>
<evidence type="ECO:0000313" key="2">
    <source>
        <dbReference type="Proteomes" id="UP001595075"/>
    </source>
</evidence>
<organism evidence="1 2">
    <name type="scientific">Oculimacula yallundae</name>
    <dbReference type="NCBI Taxonomy" id="86028"/>
    <lineage>
        <taxon>Eukaryota</taxon>
        <taxon>Fungi</taxon>
        <taxon>Dikarya</taxon>
        <taxon>Ascomycota</taxon>
        <taxon>Pezizomycotina</taxon>
        <taxon>Leotiomycetes</taxon>
        <taxon>Helotiales</taxon>
        <taxon>Ploettnerulaceae</taxon>
        <taxon>Oculimacula</taxon>
    </lineage>
</organism>
<reference evidence="1 2" key="1">
    <citation type="journal article" date="2024" name="Commun. Biol.">
        <title>Comparative genomic analysis of thermophilic fungi reveals convergent evolutionary adaptations and gene losses.</title>
        <authorList>
            <person name="Steindorff A.S."/>
            <person name="Aguilar-Pontes M.V."/>
            <person name="Robinson A.J."/>
            <person name="Andreopoulos B."/>
            <person name="LaButti K."/>
            <person name="Kuo A."/>
            <person name="Mondo S."/>
            <person name="Riley R."/>
            <person name="Otillar R."/>
            <person name="Haridas S."/>
            <person name="Lipzen A."/>
            <person name="Grimwood J."/>
            <person name="Schmutz J."/>
            <person name="Clum A."/>
            <person name="Reid I.D."/>
            <person name="Moisan M.C."/>
            <person name="Butler G."/>
            <person name="Nguyen T.T.M."/>
            <person name="Dewar K."/>
            <person name="Conant G."/>
            <person name="Drula E."/>
            <person name="Henrissat B."/>
            <person name="Hansel C."/>
            <person name="Singer S."/>
            <person name="Hutchinson M.I."/>
            <person name="de Vries R.P."/>
            <person name="Natvig D.O."/>
            <person name="Powell A.J."/>
            <person name="Tsang A."/>
            <person name="Grigoriev I.V."/>
        </authorList>
    </citation>
    <scope>NUCLEOTIDE SEQUENCE [LARGE SCALE GENOMIC DNA]</scope>
    <source>
        <strain evidence="1 2">CBS 494.80</strain>
    </source>
</reference>
<sequence>MMCKAEEVDPPWGSLPSERYILANWNLHSTETNHQQCINLARYFVRDKFPLSSTSDLPIAQIRAILSPWRPLSVRGLTREANPLHGIWLRTVYSSASYAVHEQHVRTMDWWSESGEEDRLLSDDEYFDFGDNWQRIFDLFPEILMPGSAWESVTTETRDSQNATIRQAATDVKKNLDGLLTVLSGQAIEADAEGVVQEALEWARWYKTSEREAHDYVLREWTDVLHRAFVIGFIVVEDEESLRTGKVLVVFLDERGRSVREKRCDVDNVNGFCPLWDEGAEFDGGQWEDGTIGKDYLEGGERWSVTKGDVGDLMPLW</sequence>
<accession>A0ABR4BXD3</accession>